<evidence type="ECO:0000313" key="2">
    <source>
        <dbReference type="EMBL" id="NDL67983.1"/>
    </source>
</evidence>
<evidence type="ECO:0000256" key="1">
    <source>
        <dbReference type="SAM" id="Phobius"/>
    </source>
</evidence>
<name>A0A7X5KNN6_9FIRM</name>
<evidence type="ECO:0000313" key="3">
    <source>
        <dbReference type="Proteomes" id="UP000461585"/>
    </source>
</evidence>
<accession>A0A7X5KNN6</accession>
<dbReference type="AlphaFoldDB" id="A0A7X5KNN6"/>
<dbReference type="EMBL" id="JAAEEH010000025">
    <property type="protein sequence ID" value="NDL67983.1"/>
    <property type="molecule type" value="Genomic_DNA"/>
</dbReference>
<keyword evidence="1" id="KW-0472">Membrane</keyword>
<dbReference type="Proteomes" id="UP000461585">
    <property type="component" value="Unassembled WGS sequence"/>
</dbReference>
<comment type="caution">
    <text evidence="2">The sequence shown here is derived from an EMBL/GenBank/DDBJ whole genome shotgun (WGS) entry which is preliminary data.</text>
</comment>
<dbReference type="RefSeq" id="WP_162370709.1">
    <property type="nucleotide sequence ID" value="NZ_JAAEEH010000025.1"/>
</dbReference>
<keyword evidence="1" id="KW-0812">Transmembrane</keyword>
<feature type="transmembrane region" description="Helical" evidence="1">
    <location>
        <begin position="86"/>
        <end position="109"/>
    </location>
</feature>
<feature type="transmembrane region" description="Helical" evidence="1">
    <location>
        <begin position="20"/>
        <end position="43"/>
    </location>
</feature>
<gene>
    <name evidence="2" type="ORF">GXN74_09550</name>
</gene>
<keyword evidence="3" id="KW-1185">Reference proteome</keyword>
<sequence length="110" mass="11611">MDDKKITLRLNTRSQTGFGIVSLAFGVVSIGLFVAATILAAFLSEEQLVRQHLPGWLEILAAAMNMAGLVTGAVGETTRDTFKGAAHAGLAVNILAALFHLWVLAAGFML</sequence>
<reference evidence="2 3" key="1">
    <citation type="submission" date="2020-01" db="EMBL/GenBank/DDBJ databases">
        <title>Anaeroalcalibacter tamaniensis gen. nov., sp. nov., moderately halophilic strictly anaerobic fermenter bacterium from mud volcano of Taman peninsula.</title>
        <authorList>
            <person name="Frolova A."/>
            <person name="Merkel A.Y."/>
            <person name="Slobodkin A.I."/>
        </authorList>
    </citation>
    <scope>NUCLEOTIDE SEQUENCE [LARGE SCALE GENOMIC DNA]</scope>
    <source>
        <strain evidence="2 3">F-3ap</strain>
    </source>
</reference>
<protein>
    <submittedName>
        <fullName evidence="2">Uncharacterized protein</fullName>
    </submittedName>
</protein>
<organism evidence="2 3">
    <name type="scientific">Anaerotalea alkaliphila</name>
    <dbReference type="NCBI Taxonomy" id="2662126"/>
    <lineage>
        <taxon>Bacteria</taxon>
        <taxon>Bacillati</taxon>
        <taxon>Bacillota</taxon>
        <taxon>Clostridia</taxon>
        <taxon>Eubacteriales</taxon>
        <taxon>Anaerotalea</taxon>
    </lineage>
</organism>
<feature type="transmembrane region" description="Helical" evidence="1">
    <location>
        <begin position="55"/>
        <end position="74"/>
    </location>
</feature>
<keyword evidence="1" id="KW-1133">Transmembrane helix</keyword>
<proteinExistence type="predicted"/>